<dbReference type="InterPro" id="IPR008397">
    <property type="entry name" value="Alginate_lyase_dom"/>
</dbReference>
<gene>
    <name evidence="6" type="ORF">DXB65_13145</name>
</gene>
<feature type="signal peptide" evidence="3">
    <location>
        <begin position="1"/>
        <end position="20"/>
    </location>
</feature>
<dbReference type="InterPro" id="IPR006626">
    <property type="entry name" value="PbH1"/>
</dbReference>
<dbReference type="SUPFAM" id="SSF48230">
    <property type="entry name" value="Chondroitin AC/alginate lyase"/>
    <property type="match status" value="1"/>
</dbReference>
<evidence type="ECO:0000259" key="5">
    <source>
        <dbReference type="Pfam" id="PF13229"/>
    </source>
</evidence>
<keyword evidence="2" id="KW-0456">Lyase</keyword>
<keyword evidence="1 3" id="KW-0732">Signal</keyword>
<dbReference type="InterPro" id="IPR039448">
    <property type="entry name" value="Beta_helix"/>
</dbReference>
<dbReference type="SUPFAM" id="SSF51126">
    <property type="entry name" value="Pectin lyase-like"/>
    <property type="match status" value="1"/>
</dbReference>
<dbReference type="Gene3D" id="2.160.20.10">
    <property type="entry name" value="Single-stranded right-handed beta-helix, Pectin lyase-like"/>
    <property type="match status" value="1"/>
</dbReference>
<proteinExistence type="predicted"/>
<dbReference type="InterPro" id="IPR012334">
    <property type="entry name" value="Pectin_lyas_fold"/>
</dbReference>
<evidence type="ECO:0000259" key="4">
    <source>
        <dbReference type="Pfam" id="PF05426"/>
    </source>
</evidence>
<evidence type="ECO:0000313" key="7">
    <source>
        <dbReference type="Proteomes" id="UP000260983"/>
    </source>
</evidence>
<name>A0A3E5BB36_9BACE</name>
<evidence type="ECO:0000256" key="2">
    <source>
        <dbReference type="ARBA" id="ARBA00023239"/>
    </source>
</evidence>
<evidence type="ECO:0008006" key="8">
    <source>
        <dbReference type="Google" id="ProtNLM"/>
    </source>
</evidence>
<organism evidence="6 7">
    <name type="scientific">Bacteroides oleiciplenus</name>
    <dbReference type="NCBI Taxonomy" id="626931"/>
    <lineage>
        <taxon>Bacteria</taxon>
        <taxon>Pseudomonadati</taxon>
        <taxon>Bacteroidota</taxon>
        <taxon>Bacteroidia</taxon>
        <taxon>Bacteroidales</taxon>
        <taxon>Bacteroidaceae</taxon>
        <taxon>Bacteroides</taxon>
    </lineage>
</organism>
<sequence length="687" mass="76646">MRKRIFLLICIMCTLVHSIAAQPEKNSNPEFLTKAFVHPGMAQSKQDLDYMREMVVKGIQPWKTAFDNLKKNTSLDFIPKPFAEISVGPYGANSIGGREFSESAETAYNHALMWYITKDKAYARKAIEILNAWSYVLRGFDANNAKLNVGLFGYYYLNAAEILKHTDSGWASKDLQQFTQMVLTVLYPTIKDFFTEANGNWDASMISTIMCIGVFTDNHEIFNRAVERFYWGEGNSGITRYLYPGGQCQETTRDWGHVQLGIGEFAKAAQTADTQGLDFYSVADDRLAQGFEYTARFMLGEHIDLFGVFTDRDNDKFRDIYESIYQHYKDTKGLLLPYTEKAIKQHTRPKSSVGFLTAAKAPVSNAPAKTSLYTGFDKFLKPTVIGALKGKSKMLPANSIFVKPGESIQKAIDSNQKSGKWIILEAGVHTLETPLKIYSGTLLAGQGRETIIFPAPQIGTAIINGEEILADVTIRDLLIEGATKVIENADPNHDRRSRSYMNAPSREGIIFKSKEKDGIQNITFENITVQNFTKNGVAIVGGKNIRINQCDFSDNGASVVPGAGFHHNLHLSYITNCDIISSRFDTSPYGNGINATFCQNVKVINSEMARNGLSGIRCAESSRITINNSLAEGNNEHGIFIEKQMNPCKDITIHQNTVQNNRYCGIDTQTAIQLNNKDNRSLHNGRE</sequence>
<dbReference type="InterPro" id="IPR008929">
    <property type="entry name" value="Chondroitin_lyas"/>
</dbReference>
<dbReference type="Gene3D" id="1.50.10.100">
    <property type="entry name" value="Chondroitin AC/alginate lyase"/>
    <property type="match status" value="1"/>
</dbReference>
<dbReference type="Proteomes" id="UP000260983">
    <property type="component" value="Unassembled WGS sequence"/>
</dbReference>
<dbReference type="SMART" id="SM00710">
    <property type="entry name" value="PbH1"/>
    <property type="match status" value="6"/>
</dbReference>
<comment type="caution">
    <text evidence="6">The sequence shown here is derived from an EMBL/GenBank/DDBJ whole genome shotgun (WGS) entry which is preliminary data.</text>
</comment>
<dbReference type="Pfam" id="PF05426">
    <property type="entry name" value="Alginate_lyase"/>
    <property type="match status" value="1"/>
</dbReference>
<reference evidence="6 7" key="1">
    <citation type="submission" date="2018-08" db="EMBL/GenBank/DDBJ databases">
        <title>A genome reference for cultivated species of the human gut microbiota.</title>
        <authorList>
            <person name="Zou Y."/>
            <person name="Xue W."/>
            <person name="Luo G."/>
        </authorList>
    </citation>
    <scope>NUCLEOTIDE SEQUENCE [LARGE SCALE GENOMIC DNA]</scope>
    <source>
        <strain evidence="6 7">OM05-15BH</strain>
    </source>
</reference>
<dbReference type="Pfam" id="PF13229">
    <property type="entry name" value="Beta_helix"/>
    <property type="match status" value="1"/>
</dbReference>
<protein>
    <recommendedName>
        <fullName evidence="8">Alginate lyase domain-containing protein</fullName>
    </recommendedName>
</protein>
<dbReference type="EMBL" id="QSUL01000008">
    <property type="protein sequence ID" value="RGN34659.1"/>
    <property type="molecule type" value="Genomic_DNA"/>
</dbReference>
<dbReference type="AlphaFoldDB" id="A0A3E5BB36"/>
<dbReference type="GO" id="GO:0016829">
    <property type="term" value="F:lyase activity"/>
    <property type="evidence" value="ECO:0007669"/>
    <property type="project" value="UniProtKB-KW"/>
</dbReference>
<feature type="domain" description="Alginate lyase" evidence="4">
    <location>
        <begin position="97"/>
        <end position="301"/>
    </location>
</feature>
<dbReference type="GO" id="GO:0042597">
    <property type="term" value="C:periplasmic space"/>
    <property type="evidence" value="ECO:0007669"/>
    <property type="project" value="InterPro"/>
</dbReference>
<accession>A0A3E5BB36</accession>
<feature type="chain" id="PRO_5017755473" description="Alginate lyase domain-containing protein" evidence="3">
    <location>
        <begin position="21"/>
        <end position="687"/>
    </location>
</feature>
<feature type="domain" description="Right handed beta helix" evidence="5">
    <location>
        <begin position="519"/>
        <end position="667"/>
    </location>
</feature>
<evidence type="ECO:0000256" key="3">
    <source>
        <dbReference type="SAM" id="SignalP"/>
    </source>
</evidence>
<dbReference type="RefSeq" id="WP_117724522.1">
    <property type="nucleotide sequence ID" value="NZ_QSUL01000008.1"/>
</dbReference>
<dbReference type="InterPro" id="IPR011050">
    <property type="entry name" value="Pectin_lyase_fold/virulence"/>
</dbReference>
<evidence type="ECO:0000313" key="6">
    <source>
        <dbReference type="EMBL" id="RGN34659.1"/>
    </source>
</evidence>
<evidence type="ECO:0000256" key="1">
    <source>
        <dbReference type="ARBA" id="ARBA00022729"/>
    </source>
</evidence>